<protein>
    <recommendedName>
        <fullName evidence="5">DUF3592 domain-containing protein</fullName>
    </recommendedName>
</protein>
<reference evidence="3 4" key="1">
    <citation type="submission" date="2019-02" db="EMBL/GenBank/DDBJ databases">
        <title>Deep-cultivation of Planctomycetes and their phenomic and genomic characterization uncovers novel biology.</title>
        <authorList>
            <person name="Wiegand S."/>
            <person name="Jogler M."/>
            <person name="Boedeker C."/>
            <person name="Pinto D."/>
            <person name="Vollmers J."/>
            <person name="Rivas-Marin E."/>
            <person name="Kohn T."/>
            <person name="Peeters S.H."/>
            <person name="Heuer A."/>
            <person name="Rast P."/>
            <person name="Oberbeckmann S."/>
            <person name="Bunk B."/>
            <person name="Jeske O."/>
            <person name="Meyerdierks A."/>
            <person name="Storesund J.E."/>
            <person name="Kallscheuer N."/>
            <person name="Luecker S."/>
            <person name="Lage O.M."/>
            <person name="Pohl T."/>
            <person name="Merkel B.J."/>
            <person name="Hornburger P."/>
            <person name="Mueller R.-W."/>
            <person name="Bruemmer F."/>
            <person name="Labrenz M."/>
            <person name="Spormann A.M."/>
            <person name="Op Den Camp H."/>
            <person name="Overmann J."/>
            <person name="Amann R."/>
            <person name="Jetten M.S.M."/>
            <person name="Mascher T."/>
            <person name="Medema M.H."/>
            <person name="Devos D.P."/>
            <person name="Kaster A.-K."/>
            <person name="Ovreas L."/>
            <person name="Rohde M."/>
            <person name="Galperin M.Y."/>
            <person name="Jogler C."/>
        </authorList>
    </citation>
    <scope>NUCLEOTIDE SEQUENCE [LARGE SCALE GENOMIC DNA]</scope>
    <source>
        <strain evidence="3 4">Pla100</strain>
    </source>
</reference>
<dbReference type="OrthoDB" id="288405at2"/>
<organism evidence="3 4">
    <name type="scientific">Neorhodopirellula pilleata</name>
    <dbReference type="NCBI Taxonomy" id="2714738"/>
    <lineage>
        <taxon>Bacteria</taxon>
        <taxon>Pseudomonadati</taxon>
        <taxon>Planctomycetota</taxon>
        <taxon>Planctomycetia</taxon>
        <taxon>Pirellulales</taxon>
        <taxon>Pirellulaceae</taxon>
        <taxon>Neorhodopirellula</taxon>
    </lineage>
</organism>
<accession>A0A5C6AI37</accession>
<keyword evidence="2" id="KW-0812">Transmembrane</keyword>
<feature type="transmembrane region" description="Helical" evidence="2">
    <location>
        <begin position="46"/>
        <end position="71"/>
    </location>
</feature>
<feature type="transmembrane region" description="Helical" evidence="2">
    <location>
        <begin position="77"/>
        <end position="98"/>
    </location>
</feature>
<gene>
    <name evidence="3" type="ORF">Pla100_20740</name>
</gene>
<dbReference type="AlphaFoldDB" id="A0A5C6AI37"/>
<dbReference type="EMBL" id="SJPM01000003">
    <property type="protein sequence ID" value="TWT98908.1"/>
    <property type="molecule type" value="Genomic_DNA"/>
</dbReference>
<keyword evidence="2" id="KW-0472">Membrane</keyword>
<evidence type="ECO:0008006" key="5">
    <source>
        <dbReference type="Google" id="ProtNLM"/>
    </source>
</evidence>
<name>A0A5C6AI37_9BACT</name>
<feature type="region of interest" description="Disordered" evidence="1">
    <location>
        <begin position="1"/>
        <end position="26"/>
    </location>
</feature>
<evidence type="ECO:0000313" key="3">
    <source>
        <dbReference type="EMBL" id="TWT98908.1"/>
    </source>
</evidence>
<keyword evidence="2" id="KW-1133">Transmembrane helix</keyword>
<evidence type="ECO:0000313" key="4">
    <source>
        <dbReference type="Proteomes" id="UP000316213"/>
    </source>
</evidence>
<keyword evidence="4" id="KW-1185">Reference proteome</keyword>
<sequence>MNENPYSVTAHDTRSDGPAPMAAPQAETETKWPIEFDGGFSQTWSVVVPILVGLLAIIAALLMFAINLWVIDVDNQLTFHLTTTAPTIFGVFSIMAGLGARGAARMIRLWPQGIEIQREQVETIPWSAITGIQISDSSSPAAPHEKVIVLSGADGEPISRITGKIAKNESLQNCLKHFTNRLSQIEAPQGANTKRPVASQASRKKGRRMAILTGLGGLLLAAAGIFLPLTAYQEHQAALRLTNEGVAGQGIVTEKFVAPNGRTLRIRYAVTSVDGQRAEHNVEVDEAFYDRVNQGDAVSITTVPDDPHISVLQNGEVISNDPTDNPIVTGLLGLFGIVAACFMLPMTVLMWKGYDINFNNGKFQLVPMA</sequence>
<comment type="caution">
    <text evidence="3">The sequence shown here is derived from an EMBL/GenBank/DDBJ whole genome shotgun (WGS) entry which is preliminary data.</text>
</comment>
<evidence type="ECO:0000256" key="1">
    <source>
        <dbReference type="SAM" id="MobiDB-lite"/>
    </source>
</evidence>
<proteinExistence type="predicted"/>
<dbReference type="Proteomes" id="UP000316213">
    <property type="component" value="Unassembled WGS sequence"/>
</dbReference>
<dbReference type="RefSeq" id="WP_146577570.1">
    <property type="nucleotide sequence ID" value="NZ_SJPM01000003.1"/>
</dbReference>
<evidence type="ECO:0000256" key="2">
    <source>
        <dbReference type="SAM" id="Phobius"/>
    </source>
</evidence>
<feature type="transmembrane region" description="Helical" evidence="2">
    <location>
        <begin position="327"/>
        <end position="351"/>
    </location>
</feature>
<feature type="transmembrane region" description="Helical" evidence="2">
    <location>
        <begin position="209"/>
        <end position="231"/>
    </location>
</feature>